<accession>A0A0D1XA64</accession>
<feature type="compositionally biased region" description="Acidic residues" evidence="3">
    <location>
        <begin position="93"/>
        <end position="109"/>
    </location>
</feature>
<evidence type="ECO:0000256" key="2">
    <source>
        <dbReference type="ARBA" id="ARBA00023002"/>
    </source>
</evidence>
<dbReference type="PANTHER" id="PTHR43976:SF16">
    <property type="entry name" value="SHORT-CHAIN DEHYDROGENASE_REDUCTASE FAMILY PROTEIN"/>
    <property type="match status" value="1"/>
</dbReference>
<keyword evidence="2" id="KW-0560">Oxidoreductase</keyword>
<dbReference type="Proteomes" id="UP000053259">
    <property type="component" value="Unassembled WGS sequence"/>
</dbReference>
<dbReference type="Pfam" id="PF00106">
    <property type="entry name" value="adh_short"/>
    <property type="match status" value="1"/>
</dbReference>
<dbReference type="InterPro" id="IPR036291">
    <property type="entry name" value="NAD(P)-bd_dom_sf"/>
</dbReference>
<evidence type="ECO:0000313" key="4">
    <source>
        <dbReference type="EMBL" id="KIV99035.1"/>
    </source>
</evidence>
<dbReference type="InterPro" id="IPR002347">
    <property type="entry name" value="SDR_fam"/>
</dbReference>
<dbReference type="EMBL" id="KN847587">
    <property type="protein sequence ID" value="KIV99035.1"/>
    <property type="molecule type" value="Genomic_DNA"/>
</dbReference>
<evidence type="ECO:0000313" key="5">
    <source>
        <dbReference type="Proteomes" id="UP000053259"/>
    </source>
</evidence>
<proteinExistence type="inferred from homology"/>
<dbReference type="GeneID" id="27317235"/>
<dbReference type="RefSeq" id="XP_016208905.1">
    <property type="nucleotide sequence ID" value="XM_016363291.1"/>
</dbReference>
<dbReference type="AlphaFoldDB" id="A0A0D1XA64"/>
<dbReference type="HOGENOM" id="CLU_040671_0_0_1"/>
<dbReference type="VEuPathDB" id="FungiDB:PV09_09262"/>
<dbReference type="Gene3D" id="3.40.50.720">
    <property type="entry name" value="NAD(P)-binding Rossmann-like Domain"/>
    <property type="match status" value="1"/>
</dbReference>
<gene>
    <name evidence="4" type="ORF">PV09_09262</name>
</gene>
<sequence length="478" mass="51666">MTSAMGAATESGIINTSPPKTPQWPAHNAPRVWFLTDGLSPIAISLSRHLLEHGDYVVAAILQQEYDTPRSEELREFLREVASDGTNRRVGDDVEPEDDQQGDADYEENGEAREFCEEPNDGSAGDGNTNNRRNEKSRTPRKRWRDRFKIVGMDGRNVGQCQSAIADALAAFQRIDILLICRSEALIGTIEELDQSYRAQCLVRDQFETNFFAPVNIIRALLPSMREKRNGHIVVLTGISAHLGTPGLAMYCSSQWALEGYCDSLSYEIAPFNIKMTIVQPNLEIPVLTNKITSVPPMAEYSPDANGAPLSREILSAILDKLEGDIPPLPTAFETETPSTGIINQNDFTSPAASAMTASTPLGCDDSISSPLGATDRPSSTGLTQGDLLHATTVTSLFPNLPPSMKSPLVSETVFAIAAIGGHDNPPSRHIVGHEGVASVKEKLKTISEELEDFLGVSGAVDIGVDPVGIAQSGEVDR</sequence>
<dbReference type="STRING" id="253628.A0A0D1XA64"/>
<reference evidence="4 5" key="1">
    <citation type="submission" date="2015-01" db="EMBL/GenBank/DDBJ databases">
        <title>The Genome Sequence of Ochroconis gallopava CBS43764.</title>
        <authorList>
            <consortium name="The Broad Institute Genomics Platform"/>
            <person name="Cuomo C."/>
            <person name="de Hoog S."/>
            <person name="Gorbushina A."/>
            <person name="Stielow B."/>
            <person name="Teixiera M."/>
            <person name="Abouelleil A."/>
            <person name="Chapman S.B."/>
            <person name="Priest M."/>
            <person name="Young S.K."/>
            <person name="Wortman J."/>
            <person name="Nusbaum C."/>
            <person name="Birren B."/>
        </authorList>
    </citation>
    <scope>NUCLEOTIDE SEQUENCE [LARGE SCALE GENOMIC DNA]</scope>
    <source>
        <strain evidence="4 5">CBS 43764</strain>
    </source>
</reference>
<evidence type="ECO:0000256" key="1">
    <source>
        <dbReference type="ARBA" id="ARBA00006484"/>
    </source>
</evidence>
<dbReference type="SUPFAM" id="SSF51735">
    <property type="entry name" value="NAD(P)-binding Rossmann-fold domains"/>
    <property type="match status" value="1"/>
</dbReference>
<name>A0A0D1XA64_9PEZI</name>
<organism evidence="4 5">
    <name type="scientific">Verruconis gallopava</name>
    <dbReference type="NCBI Taxonomy" id="253628"/>
    <lineage>
        <taxon>Eukaryota</taxon>
        <taxon>Fungi</taxon>
        <taxon>Dikarya</taxon>
        <taxon>Ascomycota</taxon>
        <taxon>Pezizomycotina</taxon>
        <taxon>Dothideomycetes</taxon>
        <taxon>Pleosporomycetidae</taxon>
        <taxon>Venturiales</taxon>
        <taxon>Sympoventuriaceae</taxon>
        <taxon>Verruconis</taxon>
    </lineage>
</organism>
<dbReference type="GO" id="GO:0016491">
    <property type="term" value="F:oxidoreductase activity"/>
    <property type="evidence" value="ECO:0007669"/>
    <property type="project" value="UniProtKB-KW"/>
</dbReference>
<protein>
    <recommendedName>
        <fullName evidence="6">Ketoreductase (KR) domain-containing protein</fullName>
    </recommendedName>
</protein>
<dbReference type="OrthoDB" id="1933717at2759"/>
<feature type="region of interest" description="Disordered" evidence="3">
    <location>
        <begin position="85"/>
        <end position="141"/>
    </location>
</feature>
<keyword evidence="5" id="KW-1185">Reference proteome</keyword>
<comment type="similarity">
    <text evidence="1">Belongs to the short-chain dehydrogenases/reductases (SDR) family.</text>
</comment>
<dbReference type="InParanoid" id="A0A0D1XA64"/>
<dbReference type="InterPro" id="IPR051911">
    <property type="entry name" value="SDR_oxidoreductase"/>
</dbReference>
<evidence type="ECO:0008006" key="6">
    <source>
        <dbReference type="Google" id="ProtNLM"/>
    </source>
</evidence>
<evidence type="ECO:0000256" key="3">
    <source>
        <dbReference type="SAM" id="MobiDB-lite"/>
    </source>
</evidence>
<dbReference type="PANTHER" id="PTHR43976">
    <property type="entry name" value="SHORT CHAIN DEHYDROGENASE"/>
    <property type="match status" value="1"/>
</dbReference>
<feature type="region of interest" description="Disordered" evidence="3">
    <location>
        <begin position="1"/>
        <end position="24"/>
    </location>
</feature>